<comment type="caution">
    <text evidence="1">The sequence shown here is derived from an EMBL/GenBank/DDBJ whole genome shotgun (WGS) entry which is preliminary data.</text>
</comment>
<proteinExistence type="predicted"/>
<dbReference type="Proteomes" id="UP000028821">
    <property type="component" value="Unassembled WGS sequence"/>
</dbReference>
<dbReference type="AlphaFoldDB" id="A0A086PV28"/>
<name>A0A086PV28_TOXGO</name>
<evidence type="ECO:0000313" key="1">
    <source>
        <dbReference type="EMBL" id="KFH04210.1"/>
    </source>
</evidence>
<organism evidence="1 2">
    <name type="scientific">Toxoplasma gondii MAS</name>
    <dbReference type="NCBI Taxonomy" id="943118"/>
    <lineage>
        <taxon>Eukaryota</taxon>
        <taxon>Sar</taxon>
        <taxon>Alveolata</taxon>
        <taxon>Apicomplexa</taxon>
        <taxon>Conoidasida</taxon>
        <taxon>Coccidia</taxon>
        <taxon>Eucoccidiorida</taxon>
        <taxon>Eimeriorina</taxon>
        <taxon>Sarcocystidae</taxon>
        <taxon>Toxoplasma</taxon>
    </lineage>
</organism>
<dbReference type="EMBL" id="AEXC02002560">
    <property type="protein sequence ID" value="KFH04210.1"/>
    <property type="molecule type" value="Genomic_DNA"/>
</dbReference>
<dbReference type="VEuPathDB" id="ToxoDB:TGMAS_245746"/>
<gene>
    <name evidence="1" type="ORF">TGMAS_245746</name>
</gene>
<reference evidence="1 2" key="1">
    <citation type="submission" date="2014-04" db="EMBL/GenBank/DDBJ databases">
        <authorList>
            <person name="Sibley D."/>
            <person name="Venepally P."/>
            <person name="Karamycheva S."/>
            <person name="Hadjithomas M."/>
            <person name="Khan A."/>
            <person name="Brunk B."/>
            <person name="Roos D."/>
            <person name="Caler E."/>
            <person name="Lorenzi H."/>
        </authorList>
    </citation>
    <scope>NUCLEOTIDE SEQUENCE [LARGE SCALE GENOMIC DNA]</scope>
    <source>
        <strain evidence="1 2">MAS</strain>
    </source>
</reference>
<accession>A0A086PV28</accession>
<protein>
    <submittedName>
        <fullName evidence="1">Uncharacterized protein</fullName>
    </submittedName>
</protein>
<evidence type="ECO:0000313" key="2">
    <source>
        <dbReference type="Proteomes" id="UP000028821"/>
    </source>
</evidence>
<sequence length="144" mass="16044">MAPCSPSPLCFVASAGTALKLHERLQPLHISVFSRTVVVAFKVPSPLLATWFRGSPHGLVKIYFGCMQLNKDGLTDVHRARKAAKLKEVLKLQVKEIETLKKEIGLFKLKGAHIDPTVLYGQRQPYFTRVRCEGGEDNDEAKSK</sequence>